<feature type="compositionally biased region" description="Basic residues" evidence="1">
    <location>
        <begin position="740"/>
        <end position="763"/>
    </location>
</feature>
<keyword evidence="4" id="KW-1185">Reference proteome</keyword>
<feature type="compositionally biased region" description="Gly residues" evidence="1">
    <location>
        <begin position="640"/>
        <end position="675"/>
    </location>
</feature>
<feature type="compositionally biased region" description="Gly residues" evidence="1">
    <location>
        <begin position="703"/>
        <end position="718"/>
    </location>
</feature>
<organism evidence="3 4">
    <name type="scientific">Mycena maculata</name>
    <dbReference type="NCBI Taxonomy" id="230809"/>
    <lineage>
        <taxon>Eukaryota</taxon>
        <taxon>Fungi</taxon>
        <taxon>Dikarya</taxon>
        <taxon>Basidiomycota</taxon>
        <taxon>Agaricomycotina</taxon>
        <taxon>Agaricomycetes</taxon>
        <taxon>Agaricomycetidae</taxon>
        <taxon>Agaricales</taxon>
        <taxon>Marasmiineae</taxon>
        <taxon>Mycenaceae</taxon>
        <taxon>Mycena</taxon>
    </lineage>
</organism>
<gene>
    <name evidence="3" type="ORF">DFH07DRAFT_970923</name>
</gene>
<feature type="compositionally biased region" description="Gly residues" evidence="1">
    <location>
        <begin position="682"/>
        <end position="696"/>
    </location>
</feature>
<feature type="compositionally biased region" description="Gly residues" evidence="1">
    <location>
        <begin position="597"/>
        <end position="632"/>
    </location>
</feature>
<name>A0AAD7MPI5_9AGAR</name>
<evidence type="ECO:0000313" key="3">
    <source>
        <dbReference type="EMBL" id="KAJ7725306.1"/>
    </source>
</evidence>
<feature type="region of interest" description="Disordered" evidence="1">
    <location>
        <begin position="501"/>
        <end position="827"/>
    </location>
</feature>
<keyword evidence="2" id="KW-1133">Transmembrane helix</keyword>
<proteinExistence type="predicted"/>
<dbReference type="EMBL" id="JARJLG010000229">
    <property type="protein sequence ID" value="KAJ7725306.1"/>
    <property type="molecule type" value="Genomic_DNA"/>
</dbReference>
<accession>A0AAD7MPI5</accession>
<keyword evidence="2" id="KW-0812">Transmembrane</keyword>
<feature type="compositionally biased region" description="Gly residues" evidence="1">
    <location>
        <begin position="505"/>
        <end position="589"/>
    </location>
</feature>
<reference evidence="3" key="1">
    <citation type="submission" date="2023-03" db="EMBL/GenBank/DDBJ databases">
        <title>Massive genome expansion in bonnet fungi (Mycena s.s.) driven by repeated elements and novel gene families across ecological guilds.</title>
        <authorList>
            <consortium name="Lawrence Berkeley National Laboratory"/>
            <person name="Harder C.B."/>
            <person name="Miyauchi S."/>
            <person name="Viragh M."/>
            <person name="Kuo A."/>
            <person name="Thoen E."/>
            <person name="Andreopoulos B."/>
            <person name="Lu D."/>
            <person name="Skrede I."/>
            <person name="Drula E."/>
            <person name="Henrissat B."/>
            <person name="Morin E."/>
            <person name="Kohler A."/>
            <person name="Barry K."/>
            <person name="LaButti K."/>
            <person name="Morin E."/>
            <person name="Salamov A."/>
            <person name="Lipzen A."/>
            <person name="Mereny Z."/>
            <person name="Hegedus B."/>
            <person name="Baldrian P."/>
            <person name="Stursova M."/>
            <person name="Weitz H."/>
            <person name="Taylor A."/>
            <person name="Grigoriev I.V."/>
            <person name="Nagy L.G."/>
            <person name="Martin F."/>
            <person name="Kauserud H."/>
        </authorList>
    </citation>
    <scope>NUCLEOTIDE SEQUENCE</scope>
    <source>
        <strain evidence="3">CBHHK188m</strain>
    </source>
</reference>
<feature type="transmembrane region" description="Helical" evidence="2">
    <location>
        <begin position="13"/>
        <end position="31"/>
    </location>
</feature>
<dbReference type="PRINTS" id="PR01228">
    <property type="entry name" value="EGGSHELL"/>
</dbReference>
<comment type="caution">
    <text evidence="3">The sequence shown here is derived from an EMBL/GenBank/DDBJ whole genome shotgun (WGS) entry which is preliminary data.</text>
</comment>
<keyword evidence="2" id="KW-0472">Membrane</keyword>
<dbReference type="AlphaFoldDB" id="A0AAD7MPI5"/>
<sequence>MELTYTSLSVPDFYVGGLTLTSVFFTITFVWEACRGWYRLGTPLVQCNVVDLPVPVAPDATPYLFPNPTRRFGSLSRASMALNMMLVAVRVPHALQVAHRLMLTLANKKVTPHKAWMKGNAWNFASHLITCFHLARLTEEQEAKITEYLEDYYIQHETLEKRQWQKQKEEKVDLILGSPEFAQVLAAAQAQCETNNNTSESEATLKSKISKKFDNYVVKMKKKELQEQRAPPPPQSNFLDFSRVMGQNLFASEHRDNIWQEARKMAAEDGVVALGRYQTCKKNGWDSLTKEERNQYESRAAKMGMDVGANQAELPTALWGKLTEVSTSGQFSDVEMQVLYGYREPGGRYKVGSLNVHSKSEAEGVKDLEQVYPNWAGMVEVWMTLVKENIPAKAQIVSGTDVVLERDGEGIAKFPRLNLARTPPATITKVLSAYLNALWAHSPTNTPTVPWSDIVDAKAHQDTAVYILPVPLKAPESMSLADVVTFAEYFRQRVDVTPPFQFLPSGGGSGEGSGGGGGEGSGGGGSEGSGGVERTGEESGGVGRTGEGEDGGGGGGEGGGGGGAQTGAGEDGGSGGGGGEGGAGGGAQTGAGEDDGSGGGGGEGGAGGGQTGAGEDGGSGGGGEGGAGGGQTSAGEDDGSGGGGEGGAGGGQTGAGEDGGSGGGGEGGAGGGQTGAGEDDGSGGGGEGGAGGGQTGAGEDDGSGGGGGEGSGCGGEGSGDGDGEDEEVGMKVDDDAGGPGRKKPPKKGKRPTKPKQPKKTGKNNKRDDGEDASAGGKRKRSAQALSDEQPPKKKRGGQEATTVVRKSTRAAVPARARAEPVSPIAKPKQKKQKTFCVLTGELAAERHPTLFLLSHSPAIFTPLLCPVLRPTSLYALLRSCLSVGLIGASD</sequence>
<dbReference type="Proteomes" id="UP001215280">
    <property type="component" value="Unassembled WGS sequence"/>
</dbReference>
<protein>
    <submittedName>
        <fullName evidence="3">Uncharacterized protein</fullName>
    </submittedName>
</protein>
<evidence type="ECO:0000256" key="2">
    <source>
        <dbReference type="SAM" id="Phobius"/>
    </source>
</evidence>
<evidence type="ECO:0000256" key="1">
    <source>
        <dbReference type="SAM" id="MobiDB-lite"/>
    </source>
</evidence>
<feature type="compositionally biased region" description="Low complexity" evidence="1">
    <location>
        <begin position="809"/>
        <end position="821"/>
    </location>
</feature>
<evidence type="ECO:0000313" key="4">
    <source>
        <dbReference type="Proteomes" id="UP001215280"/>
    </source>
</evidence>